<name>A0A1T2LAI7_9GAMM</name>
<feature type="domain" description="Cyclic di-GMP receptor atypical PilZ" evidence="1">
    <location>
        <begin position="46"/>
        <end position="182"/>
    </location>
</feature>
<evidence type="ECO:0000259" key="1">
    <source>
        <dbReference type="Pfam" id="PF16823"/>
    </source>
</evidence>
<dbReference type="Pfam" id="PF16823">
    <property type="entry name" value="tPilZ"/>
    <property type="match status" value="1"/>
</dbReference>
<gene>
    <name evidence="2" type="ORF">BOW53_00630</name>
</gene>
<dbReference type="Proteomes" id="UP000191110">
    <property type="component" value="Unassembled WGS sequence"/>
</dbReference>
<dbReference type="InterPro" id="IPR031800">
    <property type="entry name" value="PilZ_atypical"/>
</dbReference>
<comment type="caution">
    <text evidence="2">The sequence shown here is derived from an EMBL/GenBank/DDBJ whole genome shotgun (WGS) entry which is preliminary data.</text>
</comment>
<accession>A0A1T2LAI7</accession>
<keyword evidence="3" id="KW-1185">Reference proteome</keyword>
<protein>
    <recommendedName>
        <fullName evidence="1">Cyclic di-GMP receptor atypical PilZ domain-containing protein</fullName>
    </recommendedName>
</protein>
<organism evidence="2 3">
    <name type="scientific">Solemya pervernicosa gill symbiont</name>
    <dbReference type="NCBI Taxonomy" id="642797"/>
    <lineage>
        <taxon>Bacteria</taxon>
        <taxon>Pseudomonadati</taxon>
        <taxon>Pseudomonadota</taxon>
        <taxon>Gammaproteobacteria</taxon>
        <taxon>sulfur-oxidizing symbionts</taxon>
    </lineage>
</organism>
<reference evidence="2 3" key="1">
    <citation type="submission" date="2016-11" db="EMBL/GenBank/DDBJ databases">
        <title>Mixed transmission modes and dynamic genome evolution in an obligate animal-bacterial symbiosis.</title>
        <authorList>
            <person name="Russell S.L."/>
            <person name="Corbett-Detig R.B."/>
            <person name="Cavanaugh C.M."/>
        </authorList>
    </citation>
    <scope>NUCLEOTIDE SEQUENCE [LARGE SCALE GENOMIC DNA]</scope>
    <source>
        <strain evidence="2">Sveles-Q1</strain>
    </source>
</reference>
<sequence>MSEDNSIGGVVHEQVMPLEWQQHDAFPEDLDIIHQHDANLTLLHTINVIESKPVENDDSEMQSDVVRLENKVDLVLDLLSSLIRQTRPLPPNAKARLGGEGMEWASGEEAPLPAAGSKLTVSFHLNKMIPSPIVLWGEVVDVALHDSARWATLRFGPMSQQFEQAWVKLIFRHHRRAIAMARANR</sequence>
<proteinExistence type="predicted"/>
<evidence type="ECO:0000313" key="2">
    <source>
        <dbReference type="EMBL" id="OOZ42119.1"/>
    </source>
</evidence>
<dbReference type="RefSeq" id="WP_078482146.1">
    <property type="nucleotide sequence ID" value="NZ_MPRL01000002.1"/>
</dbReference>
<evidence type="ECO:0000313" key="3">
    <source>
        <dbReference type="Proteomes" id="UP000191110"/>
    </source>
</evidence>
<dbReference type="AlphaFoldDB" id="A0A1T2LAI7"/>
<dbReference type="EMBL" id="MPRL01000002">
    <property type="protein sequence ID" value="OOZ42119.1"/>
    <property type="molecule type" value="Genomic_DNA"/>
</dbReference>